<keyword evidence="1" id="KW-1185">Reference proteome</keyword>
<accession>A0A8B7NDV0</accession>
<proteinExistence type="predicted"/>
<name>A0A8B7NDV0_HYAAZ</name>
<sequence>MEAVQGYIAISDSCIAVSDQHITVSDPRTSQTVSDSPHITVSDLGTSLSPTSHIPVCNPSIPIPDPSTSLSSTPTVYISHASHASSRHFPIPDPSTSHSSTPTVYTSHVYTVYTYSLYYSLYIQSPHIPACNPSVPIPDPSTSHYSTPTVHASSPPVSHASSPHIPLINSHSLYIPCLIPHIPLLPHRRPPTFASPALIFSHGTLRKS</sequence>
<dbReference type="Proteomes" id="UP000694843">
    <property type="component" value="Unplaced"/>
</dbReference>
<evidence type="ECO:0000313" key="1">
    <source>
        <dbReference type="Proteomes" id="UP000694843"/>
    </source>
</evidence>
<dbReference type="GeneID" id="108669011"/>
<evidence type="ECO:0000313" key="2">
    <source>
        <dbReference type="RefSeq" id="XP_018011785.1"/>
    </source>
</evidence>
<dbReference type="KEGG" id="hazt:108669011"/>
<protein>
    <submittedName>
        <fullName evidence="2">Extensin-like</fullName>
    </submittedName>
</protein>
<dbReference type="RefSeq" id="XP_018011785.1">
    <property type="nucleotide sequence ID" value="XM_018156296.1"/>
</dbReference>
<dbReference type="AlphaFoldDB" id="A0A8B7NDV0"/>
<reference evidence="2" key="1">
    <citation type="submission" date="2025-08" db="UniProtKB">
        <authorList>
            <consortium name="RefSeq"/>
        </authorList>
    </citation>
    <scope>IDENTIFICATION</scope>
    <source>
        <tissue evidence="2">Whole organism</tissue>
    </source>
</reference>
<organism evidence="1 2">
    <name type="scientific">Hyalella azteca</name>
    <name type="common">Amphipod</name>
    <dbReference type="NCBI Taxonomy" id="294128"/>
    <lineage>
        <taxon>Eukaryota</taxon>
        <taxon>Metazoa</taxon>
        <taxon>Ecdysozoa</taxon>
        <taxon>Arthropoda</taxon>
        <taxon>Crustacea</taxon>
        <taxon>Multicrustacea</taxon>
        <taxon>Malacostraca</taxon>
        <taxon>Eumalacostraca</taxon>
        <taxon>Peracarida</taxon>
        <taxon>Amphipoda</taxon>
        <taxon>Senticaudata</taxon>
        <taxon>Talitrida</taxon>
        <taxon>Talitroidea</taxon>
        <taxon>Hyalellidae</taxon>
        <taxon>Hyalella</taxon>
    </lineage>
</organism>
<gene>
    <name evidence="2" type="primary">LOC108669011</name>
</gene>